<dbReference type="GO" id="GO:0020037">
    <property type="term" value="F:heme binding"/>
    <property type="evidence" value="ECO:0007669"/>
    <property type="project" value="TreeGrafter"/>
</dbReference>
<feature type="domain" description="Cytochrome b561 bacterial/Ni-hydrogenase" evidence="8">
    <location>
        <begin position="7"/>
        <end position="184"/>
    </location>
</feature>
<dbReference type="PANTHER" id="PTHR30485">
    <property type="entry name" value="NI/FE-HYDROGENASE 1 B-TYPE CYTOCHROME SUBUNIT"/>
    <property type="match status" value="1"/>
</dbReference>
<evidence type="ECO:0000256" key="7">
    <source>
        <dbReference type="SAM" id="Phobius"/>
    </source>
</evidence>
<evidence type="ECO:0000256" key="2">
    <source>
        <dbReference type="ARBA" id="ARBA00022475"/>
    </source>
</evidence>
<keyword evidence="5 7" id="KW-0472">Membrane</keyword>
<dbReference type="SUPFAM" id="SSF81342">
    <property type="entry name" value="Transmembrane di-heme cytochromes"/>
    <property type="match status" value="1"/>
</dbReference>
<dbReference type="Gene3D" id="1.20.950.20">
    <property type="entry name" value="Transmembrane di-heme cytochromes, Chain C"/>
    <property type="match status" value="1"/>
</dbReference>
<feature type="transmembrane region" description="Helical" evidence="7">
    <location>
        <begin position="122"/>
        <end position="143"/>
    </location>
</feature>
<gene>
    <name evidence="9" type="ORF">LCGC14_2200890</name>
</gene>
<comment type="caution">
    <text evidence="9">The sequence shown here is derived from an EMBL/GenBank/DDBJ whole genome shotgun (WGS) entry which is preliminary data.</text>
</comment>
<proteinExistence type="predicted"/>
<protein>
    <recommendedName>
        <fullName evidence="8">Cytochrome b561 bacterial/Ni-hydrogenase domain-containing protein</fullName>
    </recommendedName>
</protein>
<evidence type="ECO:0000256" key="6">
    <source>
        <dbReference type="SAM" id="MobiDB-lite"/>
    </source>
</evidence>
<feature type="non-terminal residue" evidence="9">
    <location>
        <position position="1"/>
    </location>
</feature>
<name>A0A0F9GCK5_9ZZZZ</name>
<dbReference type="PANTHER" id="PTHR30485:SF0">
    <property type="entry name" value="NI_FE-HYDROGENASE 1 B-TYPE CYTOCHROME SUBUNIT-RELATED"/>
    <property type="match status" value="1"/>
</dbReference>
<dbReference type="AlphaFoldDB" id="A0A0F9GCK5"/>
<evidence type="ECO:0000256" key="3">
    <source>
        <dbReference type="ARBA" id="ARBA00022692"/>
    </source>
</evidence>
<dbReference type="EMBL" id="LAZR01028999">
    <property type="protein sequence ID" value="KKL60882.1"/>
    <property type="molecule type" value="Genomic_DNA"/>
</dbReference>
<dbReference type="GO" id="GO:0005886">
    <property type="term" value="C:plasma membrane"/>
    <property type="evidence" value="ECO:0007669"/>
    <property type="project" value="UniProtKB-SubCell"/>
</dbReference>
<sequence length="249" mass="28196">RIRRFSIYRITEHWCVVGLFLVLVVTGLSQRFYYLEASQWTILLLGGIDATRLIHRFAGVLFSLLVLEHLLGVAFGVMFLRAQPHMAITKKDFLDARHNIRYYIGLESRPSACSRYDYNEKFVYWLVATGGIIMIMTGFALWFPVEAVRFLPGQFIPAAKVMHSNEGMLIFLLLAVWHIYDSIFSPDVFPLDTSMFSGYISRERMVREHPLELAELEGVFIKDIAGEEITGGGGEEPPAETQGDAPPGS</sequence>
<feature type="region of interest" description="Disordered" evidence="6">
    <location>
        <begin position="228"/>
        <end position="249"/>
    </location>
</feature>
<dbReference type="GO" id="GO:0009055">
    <property type="term" value="F:electron transfer activity"/>
    <property type="evidence" value="ECO:0007669"/>
    <property type="project" value="InterPro"/>
</dbReference>
<feature type="transmembrane region" description="Helical" evidence="7">
    <location>
        <begin position="53"/>
        <end position="80"/>
    </location>
</feature>
<accession>A0A0F9GCK5</accession>
<evidence type="ECO:0000313" key="9">
    <source>
        <dbReference type="EMBL" id="KKL60882.1"/>
    </source>
</evidence>
<reference evidence="9" key="1">
    <citation type="journal article" date="2015" name="Nature">
        <title>Complex archaea that bridge the gap between prokaryotes and eukaryotes.</title>
        <authorList>
            <person name="Spang A."/>
            <person name="Saw J.H."/>
            <person name="Jorgensen S.L."/>
            <person name="Zaremba-Niedzwiedzka K."/>
            <person name="Martijn J."/>
            <person name="Lind A.E."/>
            <person name="van Eijk R."/>
            <person name="Schleper C."/>
            <person name="Guy L."/>
            <person name="Ettema T.J."/>
        </authorList>
    </citation>
    <scope>NUCLEOTIDE SEQUENCE</scope>
</reference>
<dbReference type="Pfam" id="PF01292">
    <property type="entry name" value="Ni_hydr_CYTB"/>
    <property type="match status" value="1"/>
</dbReference>
<keyword evidence="2" id="KW-1003">Cell membrane</keyword>
<feature type="transmembrane region" description="Helical" evidence="7">
    <location>
        <begin position="12"/>
        <end position="33"/>
    </location>
</feature>
<evidence type="ECO:0000256" key="4">
    <source>
        <dbReference type="ARBA" id="ARBA00022989"/>
    </source>
</evidence>
<evidence type="ECO:0000259" key="8">
    <source>
        <dbReference type="Pfam" id="PF01292"/>
    </source>
</evidence>
<organism evidence="9">
    <name type="scientific">marine sediment metagenome</name>
    <dbReference type="NCBI Taxonomy" id="412755"/>
    <lineage>
        <taxon>unclassified sequences</taxon>
        <taxon>metagenomes</taxon>
        <taxon>ecological metagenomes</taxon>
    </lineage>
</organism>
<evidence type="ECO:0000256" key="1">
    <source>
        <dbReference type="ARBA" id="ARBA00004651"/>
    </source>
</evidence>
<comment type="subcellular location">
    <subcellularLocation>
        <location evidence="1">Cell membrane</location>
        <topology evidence="1">Multi-pass membrane protein</topology>
    </subcellularLocation>
</comment>
<dbReference type="InterPro" id="IPR016174">
    <property type="entry name" value="Di-haem_cyt_TM"/>
</dbReference>
<dbReference type="InterPro" id="IPR011577">
    <property type="entry name" value="Cyt_b561_bac/Ni-Hgenase"/>
</dbReference>
<dbReference type="InterPro" id="IPR051542">
    <property type="entry name" value="Hydrogenase_cytochrome"/>
</dbReference>
<evidence type="ECO:0000256" key="5">
    <source>
        <dbReference type="ARBA" id="ARBA00023136"/>
    </source>
</evidence>
<dbReference type="GO" id="GO:0022904">
    <property type="term" value="P:respiratory electron transport chain"/>
    <property type="evidence" value="ECO:0007669"/>
    <property type="project" value="InterPro"/>
</dbReference>
<keyword evidence="3 7" id="KW-0812">Transmembrane</keyword>
<keyword evidence="4 7" id="KW-1133">Transmembrane helix</keyword>